<evidence type="ECO:0008006" key="2">
    <source>
        <dbReference type="Google" id="ProtNLM"/>
    </source>
</evidence>
<dbReference type="InterPro" id="IPR025324">
    <property type="entry name" value="DUF4230"/>
</dbReference>
<accession>B8HYP9</accession>
<dbReference type="STRING" id="395961.Cyan7425_4393"/>
<reference evidence="1" key="1">
    <citation type="submission" date="2009-01" db="EMBL/GenBank/DDBJ databases">
        <title>Complete sequence of chromosome Cyanothece sp. PCC 7425.</title>
        <authorList>
            <consortium name="US DOE Joint Genome Institute"/>
            <person name="Lucas S."/>
            <person name="Copeland A."/>
            <person name="Lapidus A."/>
            <person name="Glavina del Rio T."/>
            <person name="Dalin E."/>
            <person name="Tice H."/>
            <person name="Bruce D."/>
            <person name="Goodwin L."/>
            <person name="Pitluck S."/>
            <person name="Sims D."/>
            <person name="Meineke L."/>
            <person name="Brettin T."/>
            <person name="Detter J.C."/>
            <person name="Han C."/>
            <person name="Larimer F."/>
            <person name="Land M."/>
            <person name="Hauser L."/>
            <person name="Kyrpides N."/>
            <person name="Ovchinnikova G."/>
            <person name="Liberton M."/>
            <person name="Stoeckel J."/>
            <person name="Banerjee A."/>
            <person name="Singh A."/>
            <person name="Page L."/>
            <person name="Sato H."/>
            <person name="Zhao L."/>
            <person name="Sherman L."/>
            <person name="Pakrasi H."/>
            <person name="Richardson P."/>
        </authorList>
    </citation>
    <scope>NUCLEOTIDE SEQUENCE</scope>
    <source>
        <strain evidence="1">PCC 7425</strain>
    </source>
</reference>
<dbReference type="HOGENOM" id="CLU_091313_0_0_3"/>
<gene>
    <name evidence="1" type="ordered locus">Cyan7425_4393</name>
</gene>
<organism evidence="1">
    <name type="scientific">Cyanothece sp. (strain PCC 7425 / ATCC 29141)</name>
    <dbReference type="NCBI Taxonomy" id="395961"/>
    <lineage>
        <taxon>Bacteria</taxon>
        <taxon>Bacillati</taxon>
        <taxon>Cyanobacteriota</taxon>
        <taxon>Cyanophyceae</taxon>
        <taxon>Gomontiellales</taxon>
        <taxon>Cyanothecaceae</taxon>
        <taxon>Cyanothece</taxon>
    </lineage>
</organism>
<dbReference type="AlphaFoldDB" id="B8HYP9"/>
<dbReference type="Pfam" id="PF14014">
    <property type="entry name" value="DUF4230"/>
    <property type="match status" value="1"/>
</dbReference>
<sequence length="226" mass="24490">MTSGSGLTGKALNATAQLIEGGAKILVWSSAALIVGWSGYQAIMAKLFSPSNATAEVRSLIHTDLQQMTELTTAQITTKATVVVSQDRKLGQWSIGDTNLVYEGVGQVRAGIDLMAIQVKGVDRPQGRIHLLLPPPRIINADLDVQRSSVLANYRNWFGPPVELELQEKAQREALEKIKTEACAGKLLETTNRKAQQVVEHILHTAGYKEIVVETQLPQPGTCPSV</sequence>
<protein>
    <recommendedName>
        <fullName evidence="2">DUF4230 domain-containing protein</fullName>
    </recommendedName>
</protein>
<dbReference type="KEGG" id="cyn:Cyan7425_4393"/>
<dbReference type="eggNOG" id="ENOG5032S1P">
    <property type="taxonomic scope" value="Bacteria"/>
</dbReference>
<proteinExistence type="predicted"/>
<evidence type="ECO:0000313" key="1">
    <source>
        <dbReference type="EMBL" id="ACL46703.1"/>
    </source>
</evidence>
<name>B8HYP9_CYAP4</name>
<dbReference type="EMBL" id="CP001344">
    <property type="protein sequence ID" value="ACL46703.1"/>
    <property type="molecule type" value="Genomic_DNA"/>
</dbReference>
<dbReference type="OrthoDB" id="574594at2"/>